<gene>
    <name evidence="2" type="ordered locus">HCD_07900</name>
</gene>
<evidence type="ECO:0000313" key="3">
    <source>
        <dbReference type="Proteomes" id="UP000005013"/>
    </source>
</evidence>
<proteinExistence type="predicted"/>
<organism evidence="2 3">
    <name type="scientific">Helicobacter cetorum (strain ATCC BAA-540 / CCUG 52418 / MIT 99-5656)</name>
    <dbReference type="NCBI Taxonomy" id="1163745"/>
    <lineage>
        <taxon>Bacteria</taxon>
        <taxon>Pseudomonadati</taxon>
        <taxon>Campylobacterota</taxon>
        <taxon>Epsilonproteobacteria</taxon>
        <taxon>Campylobacterales</taxon>
        <taxon>Helicobacteraceae</taxon>
        <taxon>Helicobacter</taxon>
    </lineage>
</organism>
<feature type="coiled-coil region" evidence="1">
    <location>
        <begin position="27"/>
        <end position="54"/>
    </location>
</feature>
<dbReference type="RefSeq" id="WP_014660040.1">
    <property type="nucleotide sequence ID" value="NC_017735.1"/>
</dbReference>
<dbReference type="Proteomes" id="UP000005013">
    <property type="component" value="Chromosome"/>
</dbReference>
<accession>I0EUE8</accession>
<keyword evidence="1" id="KW-0175">Coiled coil</keyword>
<dbReference type="AlphaFoldDB" id="I0EUE8"/>
<dbReference type="PATRIC" id="fig|1163745.3.peg.1674"/>
<evidence type="ECO:0000256" key="1">
    <source>
        <dbReference type="SAM" id="Coils"/>
    </source>
</evidence>
<name>I0EUE8_HELCM</name>
<dbReference type="KEGG" id="hcm:HCD_07900"/>
<evidence type="ECO:0000313" key="2">
    <source>
        <dbReference type="EMBL" id="AFI06567.1"/>
    </source>
</evidence>
<protein>
    <submittedName>
        <fullName evidence="2">Uncharacterized protein</fullName>
    </submittedName>
</protein>
<dbReference type="EMBL" id="CP003481">
    <property type="protein sequence ID" value="AFI06567.1"/>
    <property type="molecule type" value="Genomic_DNA"/>
</dbReference>
<keyword evidence="3" id="KW-1185">Reference proteome</keyword>
<sequence length="60" mass="7043">MKIVFSIAGLVVAFLLGFEVRKYQVHNEMVSNNLREQNKNIEQLLTNIDRLERVLVAYKH</sequence>
<dbReference type="HOGENOM" id="CLU_2935161_0_0_7"/>
<reference evidence="2 3" key="1">
    <citation type="journal article" date="2013" name="PLoS ONE">
        <title>Sequence Divergence and Conservation in Genomes ofHelicobacter cetorum Strains from a Dolphin and a Whale.</title>
        <authorList>
            <person name="Kersulyte D."/>
            <person name="Rossi M."/>
            <person name="Berg D.E."/>
        </authorList>
    </citation>
    <scope>NUCLEOTIDE SEQUENCE [LARGE SCALE GENOMIC DNA]</scope>
    <source>
        <strain evidence="2 3">MIT 99-5656</strain>
    </source>
</reference>